<keyword evidence="2" id="KW-1185">Reference proteome</keyword>
<evidence type="ECO:0000313" key="1">
    <source>
        <dbReference type="EMBL" id="MFD1374239.1"/>
    </source>
</evidence>
<organism evidence="1 2">
    <name type="scientific">Actinoplanes sichuanensis</name>
    <dbReference type="NCBI Taxonomy" id="512349"/>
    <lineage>
        <taxon>Bacteria</taxon>
        <taxon>Bacillati</taxon>
        <taxon>Actinomycetota</taxon>
        <taxon>Actinomycetes</taxon>
        <taxon>Micromonosporales</taxon>
        <taxon>Micromonosporaceae</taxon>
        <taxon>Actinoplanes</taxon>
    </lineage>
</organism>
<accession>A0ABW4ATY5</accession>
<gene>
    <name evidence="1" type="ORF">ACFQ5G_53680</name>
</gene>
<dbReference type="RefSeq" id="WP_317794163.1">
    <property type="nucleotide sequence ID" value="NZ_AP028461.1"/>
</dbReference>
<dbReference type="Proteomes" id="UP001597183">
    <property type="component" value="Unassembled WGS sequence"/>
</dbReference>
<sequence length="73" mass="8408">MNDLFRLLREADPRDKAELYSRIGLRMTYRPGPETLIAEVFTPASSRVFDWCPRPNTQDKHTTIIKGELTIAS</sequence>
<proteinExistence type="predicted"/>
<name>A0ABW4ATY5_9ACTN</name>
<reference evidence="2" key="1">
    <citation type="journal article" date="2019" name="Int. J. Syst. Evol. Microbiol.">
        <title>The Global Catalogue of Microorganisms (GCM) 10K type strain sequencing project: providing services to taxonomists for standard genome sequencing and annotation.</title>
        <authorList>
            <consortium name="The Broad Institute Genomics Platform"/>
            <consortium name="The Broad Institute Genome Sequencing Center for Infectious Disease"/>
            <person name="Wu L."/>
            <person name="Ma J."/>
        </authorList>
    </citation>
    <scope>NUCLEOTIDE SEQUENCE [LARGE SCALE GENOMIC DNA]</scope>
    <source>
        <strain evidence="2">CCM 7526</strain>
    </source>
</reference>
<protein>
    <submittedName>
        <fullName evidence="1">Uncharacterized protein</fullName>
    </submittedName>
</protein>
<evidence type="ECO:0000313" key="2">
    <source>
        <dbReference type="Proteomes" id="UP001597183"/>
    </source>
</evidence>
<comment type="caution">
    <text evidence="1">The sequence shown here is derived from an EMBL/GenBank/DDBJ whole genome shotgun (WGS) entry which is preliminary data.</text>
</comment>
<dbReference type="EMBL" id="JBHTMK010000079">
    <property type="protein sequence ID" value="MFD1374239.1"/>
    <property type="molecule type" value="Genomic_DNA"/>
</dbReference>